<feature type="compositionally biased region" description="Low complexity" evidence="4">
    <location>
        <begin position="70"/>
        <end position="90"/>
    </location>
</feature>
<accession>A0A317Y8N9</accession>
<evidence type="ECO:0000256" key="1">
    <source>
        <dbReference type="ARBA" id="ARBA00023015"/>
    </source>
</evidence>
<feature type="domain" description="Myb-like" evidence="5">
    <location>
        <begin position="1"/>
        <end position="50"/>
    </location>
</feature>
<dbReference type="Gene3D" id="1.10.10.60">
    <property type="entry name" value="Homeodomain-like"/>
    <property type="match status" value="1"/>
</dbReference>
<dbReference type="SUPFAM" id="SSF46689">
    <property type="entry name" value="Homeodomain-like"/>
    <property type="match status" value="1"/>
</dbReference>
<gene>
    <name evidence="7" type="primary">RL1_1</name>
    <name evidence="7" type="ORF">Zm00014a_013601</name>
</gene>
<dbReference type="InterPro" id="IPR017884">
    <property type="entry name" value="SANT_dom"/>
</dbReference>
<keyword evidence="1" id="KW-0805">Transcription regulation</keyword>
<dbReference type="Proteomes" id="UP000251960">
    <property type="component" value="Chromosome 1"/>
</dbReference>
<dbReference type="PROSITE" id="PS50090">
    <property type="entry name" value="MYB_LIKE"/>
    <property type="match status" value="1"/>
</dbReference>
<feature type="compositionally biased region" description="Low complexity" evidence="4">
    <location>
        <begin position="105"/>
        <end position="118"/>
    </location>
</feature>
<evidence type="ECO:0000256" key="2">
    <source>
        <dbReference type="ARBA" id="ARBA00023163"/>
    </source>
</evidence>
<evidence type="ECO:0000313" key="7">
    <source>
        <dbReference type="EMBL" id="PWZ54853.1"/>
    </source>
</evidence>
<dbReference type="PANTHER" id="PTHR43952">
    <property type="entry name" value="MYB FAMILY TRANSCRIPTION FACTOR-RELATED"/>
    <property type="match status" value="1"/>
</dbReference>
<dbReference type="InterPro" id="IPR044636">
    <property type="entry name" value="RADIALIS-like"/>
</dbReference>
<organism evidence="7">
    <name type="scientific">Zea mays</name>
    <name type="common">Maize</name>
    <dbReference type="NCBI Taxonomy" id="4577"/>
    <lineage>
        <taxon>Eukaryota</taxon>
        <taxon>Viridiplantae</taxon>
        <taxon>Streptophyta</taxon>
        <taxon>Embryophyta</taxon>
        <taxon>Tracheophyta</taxon>
        <taxon>Spermatophyta</taxon>
        <taxon>Magnoliopsida</taxon>
        <taxon>Liliopsida</taxon>
        <taxon>Poales</taxon>
        <taxon>Poaceae</taxon>
        <taxon>PACMAD clade</taxon>
        <taxon>Panicoideae</taxon>
        <taxon>Andropogonodae</taxon>
        <taxon>Andropogoneae</taxon>
        <taxon>Tripsacinae</taxon>
        <taxon>Zea</taxon>
    </lineage>
</organism>
<dbReference type="AlphaFoldDB" id="A0A317Y8N9"/>
<evidence type="ECO:0000259" key="6">
    <source>
        <dbReference type="PROSITE" id="PS51293"/>
    </source>
</evidence>
<feature type="compositionally biased region" description="Basic and acidic residues" evidence="4">
    <location>
        <begin position="50"/>
        <end position="61"/>
    </location>
</feature>
<feature type="region of interest" description="Disordered" evidence="4">
    <location>
        <begin position="50"/>
        <end position="131"/>
    </location>
</feature>
<sequence length="131" mass="14826">MSWSSDENHRFEQALADYDEDTPGRWQLVAQAVGGGRTADDVWRHYLHLEGDIDDMGARERANRRRQQYRRNAQQHQHQHGANANANAHASRNHISRRSNGGGASSSNSNTNNISSHRATNSNDRAKRPQE</sequence>
<reference evidence="7" key="1">
    <citation type="journal article" date="2018" name="Nat. Genet.">
        <title>Extensive intraspecific gene order and gene structural variations between Mo17 and other maize genomes.</title>
        <authorList>
            <person name="Sun S."/>
            <person name="Zhou Y."/>
            <person name="Chen J."/>
            <person name="Shi J."/>
            <person name="Zhao H."/>
            <person name="Zhao H."/>
            <person name="Song W."/>
            <person name="Zhang M."/>
            <person name="Cui Y."/>
            <person name="Dong X."/>
            <person name="Liu H."/>
            <person name="Ma X."/>
            <person name="Jiao Y."/>
            <person name="Wang B."/>
            <person name="Wei X."/>
            <person name="Stein J.C."/>
            <person name="Glaubitz J.C."/>
            <person name="Lu F."/>
            <person name="Yu G."/>
            <person name="Liang C."/>
            <person name="Fengler K."/>
            <person name="Li B."/>
            <person name="Rafalski A."/>
            <person name="Schnable P.S."/>
            <person name="Ware D.H."/>
            <person name="Buckler E.S."/>
            <person name="Lai J."/>
        </authorList>
    </citation>
    <scope>NUCLEOTIDE SEQUENCE [LARGE SCALE GENOMIC DNA]</scope>
    <source>
        <tissue evidence="7">Seedling</tissue>
    </source>
</reference>
<dbReference type="Pfam" id="PF23082">
    <property type="entry name" value="Myb_DNA-binding_2"/>
    <property type="match status" value="1"/>
</dbReference>
<evidence type="ECO:0000259" key="5">
    <source>
        <dbReference type="PROSITE" id="PS50090"/>
    </source>
</evidence>
<feature type="domain" description="SANT" evidence="6">
    <location>
        <begin position="1"/>
        <end position="54"/>
    </location>
</feature>
<keyword evidence="3" id="KW-0539">Nucleus</keyword>
<dbReference type="InterPro" id="IPR009057">
    <property type="entry name" value="Homeodomain-like_sf"/>
</dbReference>
<evidence type="ECO:0000256" key="4">
    <source>
        <dbReference type="SAM" id="MobiDB-lite"/>
    </source>
</evidence>
<dbReference type="InterPro" id="IPR001005">
    <property type="entry name" value="SANT/Myb"/>
</dbReference>
<name>A0A317Y8N9_MAIZE</name>
<evidence type="ECO:0000256" key="3">
    <source>
        <dbReference type="ARBA" id="ARBA00023242"/>
    </source>
</evidence>
<proteinExistence type="predicted"/>
<comment type="caution">
    <text evidence="7">The sequence shown here is derived from an EMBL/GenBank/DDBJ whole genome shotgun (WGS) entry which is preliminary data.</text>
</comment>
<dbReference type="ExpressionAtlas" id="A0A317Y8N9">
    <property type="expression patterns" value="baseline"/>
</dbReference>
<dbReference type="EMBL" id="NCVQ01000001">
    <property type="protein sequence ID" value="PWZ54853.1"/>
    <property type="molecule type" value="Genomic_DNA"/>
</dbReference>
<dbReference type="PROSITE" id="PS51293">
    <property type="entry name" value="SANT"/>
    <property type="match status" value="1"/>
</dbReference>
<keyword evidence="2" id="KW-0804">Transcription</keyword>
<protein>
    <submittedName>
        <fullName evidence="7">Protein RADIALIS-like 1</fullName>
    </submittedName>
</protein>
<dbReference type="PANTHER" id="PTHR43952:SF31">
    <property type="entry name" value="MYB-LIKE DOMAIN-CONTAINING PROTEIN"/>
    <property type="match status" value="1"/>
</dbReference>
<dbReference type="GO" id="GO:0003700">
    <property type="term" value="F:DNA-binding transcription factor activity"/>
    <property type="evidence" value="ECO:0007669"/>
    <property type="project" value="InterPro"/>
</dbReference>